<evidence type="ECO:0000313" key="7">
    <source>
        <dbReference type="Proteomes" id="UP000268093"/>
    </source>
</evidence>
<comment type="similarity">
    <text evidence="1 4">Belongs to the short-chain dehydrogenases/reductases (SDR) family.</text>
</comment>
<dbReference type="InterPro" id="IPR036291">
    <property type="entry name" value="NAD(P)-bd_dom_sf"/>
</dbReference>
<organism evidence="6 7">
    <name type="scientific">Jimgerdemannia flammicorona</name>
    <dbReference type="NCBI Taxonomy" id="994334"/>
    <lineage>
        <taxon>Eukaryota</taxon>
        <taxon>Fungi</taxon>
        <taxon>Fungi incertae sedis</taxon>
        <taxon>Mucoromycota</taxon>
        <taxon>Mucoromycotina</taxon>
        <taxon>Endogonomycetes</taxon>
        <taxon>Endogonales</taxon>
        <taxon>Endogonaceae</taxon>
        <taxon>Jimgerdemannia</taxon>
    </lineage>
</organism>
<proteinExistence type="inferred from homology"/>
<evidence type="ECO:0000256" key="4">
    <source>
        <dbReference type="RuleBase" id="RU000363"/>
    </source>
</evidence>
<feature type="region of interest" description="Disordered" evidence="5">
    <location>
        <begin position="1"/>
        <end position="44"/>
    </location>
</feature>
<name>A0A433DKI2_9FUNG</name>
<keyword evidence="3" id="KW-0560">Oxidoreductase</keyword>
<evidence type="ECO:0000256" key="2">
    <source>
        <dbReference type="ARBA" id="ARBA00022857"/>
    </source>
</evidence>
<dbReference type="EMBL" id="RBNI01000764">
    <property type="protein sequence ID" value="RUP51373.1"/>
    <property type="molecule type" value="Genomic_DNA"/>
</dbReference>
<keyword evidence="7" id="KW-1185">Reference proteome</keyword>
<dbReference type="PRINTS" id="PR00080">
    <property type="entry name" value="SDRFAMILY"/>
</dbReference>
<protein>
    <submittedName>
        <fullName evidence="6">Oxidoreductase</fullName>
    </submittedName>
</protein>
<dbReference type="OrthoDB" id="1393670at2759"/>
<gene>
    <name evidence="6" type="ORF">BC936DRAFT_148473</name>
</gene>
<dbReference type="Pfam" id="PF00106">
    <property type="entry name" value="adh_short"/>
    <property type="match status" value="1"/>
</dbReference>
<evidence type="ECO:0000256" key="3">
    <source>
        <dbReference type="ARBA" id="ARBA00023002"/>
    </source>
</evidence>
<dbReference type="Gene3D" id="3.40.50.720">
    <property type="entry name" value="NAD(P)-binding Rossmann-like Domain"/>
    <property type="match status" value="1"/>
</dbReference>
<dbReference type="AlphaFoldDB" id="A0A433DKI2"/>
<sequence>MSQPSDKDTSFPVGKDIPAQVQRPQPGLEHEMKPRPVVSKLESPEDAPTLEAYKAAGKLQGKLAIVTGGDSGIGRAVCVMYAKEGADVALTYVKDREEVDAKETAKMVEREGRRCFPVPVDYHRFGTEEECQRVVKHVLEESKRDVIDILVNNAAEVVCVIALQQHITKDVTDIKADQIEHTFRINVFSMFYLVKHTLPHMRKGASIINTTSVTAYRGSPSLLDYSATKGAIVSFTRSLALQVASKGIRVNAVAPGPIWTPLQVASRDDKEVEGFGDGKVPLGDVAWVSLPSVARATFSWRARIPPTSRGRFSIRTVVMLSTAKVITSRCYHRSWLLGFQ</sequence>
<evidence type="ECO:0000256" key="5">
    <source>
        <dbReference type="SAM" id="MobiDB-lite"/>
    </source>
</evidence>
<evidence type="ECO:0000313" key="6">
    <source>
        <dbReference type="EMBL" id="RUP51373.1"/>
    </source>
</evidence>
<dbReference type="InterPro" id="IPR002347">
    <property type="entry name" value="SDR_fam"/>
</dbReference>
<reference evidence="6 7" key="1">
    <citation type="journal article" date="2018" name="New Phytol.">
        <title>Phylogenomics of Endogonaceae and evolution of mycorrhizas within Mucoromycota.</title>
        <authorList>
            <person name="Chang Y."/>
            <person name="Desiro A."/>
            <person name="Na H."/>
            <person name="Sandor L."/>
            <person name="Lipzen A."/>
            <person name="Clum A."/>
            <person name="Barry K."/>
            <person name="Grigoriev I.V."/>
            <person name="Martin F.M."/>
            <person name="Stajich J.E."/>
            <person name="Smith M.E."/>
            <person name="Bonito G."/>
            <person name="Spatafora J.W."/>
        </authorList>
    </citation>
    <scope>NUCLEOTIDE SEQUENCE [LARGE SCALE GENOMIC DNA]</scope>
    <source>
        <strain evidence="6 7">GMNB39</strain>
    </source>
</reference>
<dbReference type="InterPro" id="IPR020904">
    <property type="entry name" value="Sc_DH/Rdtase_CS"/>
</dbReference>
<dbReference type="PROSITE" id="PS00061">
    <property type="entry name" value="ADH_SHORT"/>
    <property type="match status" value="1"/>
</dbReference>
<dbReference type="PRINTS" id="PR00081">
    <property type="entry name" value="GDHRDH"/>
</dbReference>
<accession>A0A433DKI2</accession>
<dbReference type="Proteomes" id="UP000268093">
    <property type="component" value="Unassembled WGS sequence"/>
</dbReference>
<keyword evidence="2" id="KW-0521">NADP</keyword>
<dbReference type="GO" id="GO:0016614">
    <property type="term" value="F:oxidoreductase activity, acting on CH-OH group of donors"/>
    <property type="evidence" value="ECO:0007669"/>
    <property type="project" value="UniProtKB-ARBA"/>
</dbReference>
<evidence type="ECO:0000256" key="1">
    <source>
        <dbReference type="ARBA" id="ARBA00006484"/>
    </source>
</evidence>
<dbReference type="SUPFAM" id="SSF51735">
    <property type="entry name" value="NAD(P)-binding Rossmann-fold domains"/>
    <property type="match status" value="1"/>
</dbReference>
<dbReference type="PANTHER" id="PTHR48107:SF16">
    <property type="entry name" value="NADPH-DEPENDENT ALDEHYDE REDUCTASE 1, CHLOROPLASTIC"/>
    <property type="match status" value="1"/>
</dbReference>
<dbReference type="PANTHER" id="PTHR48107">
    <property type="entry name" value="NADPH-DEPENDENT ALDEHYDE REDUCTASE-LIKE PROTEIN, CHLOROPLASTIC-RELATED"/>
    <property type="match status" value="1"/>
</dbReference>
<comment type="caution">
    <text evidence="6">The sequence shown here is derived from an EMBL/GenBank/DDBJ whole genome shotgun (WGS) entry which is preliminary data.</text>
</comment>